<proteinExistence type="predicted"/>
<reference evidence="2 3" key="1">
    <citation type="journal article" date="2019" name="Int. J. Syst. Evol. Microbiol.">
        <title>The Global Catalogue of Microorganisms (GCM) 10K type strain sequencing project: providing services to taxonomists for standard genome sequencing and annotation.</title>
        <authorList>
            <consortium name="The Broad Institute Genomics Platform"/>
            <consortium name="The Broad Institute Genome Sequencing Center for Infectious Disease"/>
            <person name="Wu L."/>
            <person name="Ma J."/>
        </authorList>
    </citation>
    <scope>NUCLEOTIDE SEQUENCE [LARGE SCALE GENOMIC DNA]</scope>
    <source>
        <strain evidence="2 3">WLHS5</strain>
    </source>
</reference>
<evidence type="ECO:0000313" key="3">
    <source>
        <dbReference type="Proteomes" id="UP001595898"/>
    </source>
</evidence>
<feature type="transmembrane region" description="Helical" evidence="1">
    <location>
        <begin position="14"/>
        <end position="36"/>
    </location>
</feature>
<dbReference type="AlphaFoldDB" id="A0ABD5PPU3"/>
<gene>
    <name evidence="2" type="ORF">ACFO5R_10365</name>
</gene>
<organism evidence="2 3">
    <name type="scientific">Halosolutus amylolyticus</name>
    <dbReference type="NCBI Taxonomy" id="2932267"/>
    <lineage>
        <taxon>Archaea</taxon>
        <taxon>Methanobacteriati</taxon>
        <taxon>Methanobacteriota</taxon>
        <taxon>Stenosarchaea group</taxon>
        <taxon>Halobacteria</taxon>
        <taxon>Halobacteriales</taxon>
        <taxon>Natrialbaceae</taxon>
        <taxon>Halosolutus</taxon>
    </lineage>
</organism>
<accession>A0ABD5PPU3</accession>
<name>A0ABD5PPU3_9EURY</name>
<protein>
    <submittedName>
        <fullName evidence="2">Uncharacterized protein</fullName>
    </submittedName>
</protein>
<evidence type="ECO:0000256" key="1">
    <source>
        <dbReference type="SAM" id="Phobius"/>
    </source>
</evidence>
<dbReference type="Proteomes" id="UP001595898">
    <property type="component" value="Unassembled WGS sequence"/>
</dbReference>
<keyword evidence="1" id="KW-0472">Membrane</keyword>
<keyword evidence="1" id="KW-1133">Transmembrane helix</keyword>
<dbReference type="EMBL" id="JBHSFA010000005">
    <property type="protein sequence ID" value="MFC4542330.1"/>
    <property type="molecule type" value="Genomic_DNA"/>
</dbReference>
<comment type="caution">
    <text evidence="2">The sequence shown here is derived from an EMBL/GenBank/DDBJ whole genome shotgun (WGS) entry which is preliminary data.</text>
</comment>
<sequence>METLLHTGAEHPDLLWIVVSAVIAFVFGTGIGAYLLKPRLRSETDPDTGTTER</sequence>
<keyword evidence="1" id="KW-0812">Transmembrane</keyword>
<dbReference type="RefSeq" id="WP_250141728.1">
    <property type="nucleotide sequence ID" value="NZ_JALIQP010000004.1"/>
</dbReference>
<evidence type="ECO:0000313" key="2">
    <source>
        <dbReference type="EMBL" id="MFC4542330.1"/>
    </source>
</evidence>
<keyword evidence="3" id="KW-1185">Reference proteome</keyword>